<reference evidence="9 11" key="1">
    <citation type="submission" date="2020-06" db="EMBL/GenBank/DDBJ databases">
        <title>Anoxygenic phototrophic Chloroflexota member uses a Type I reaction center.</title>
        <authorList>
            <person name="Tsuji J.M."/>
            <person name="Shaw N.A."/>
            <person name="Nagashima S."/>
            <person name="Venkiteswaran J."/>
            <person name="Schiff S.L."/>
            <person name="Hanada S."/>
            <person name="Tank M."/>
            <person name="Neufeld J.D."/>
        </authorList>
    </citation>
    <scope>NUCLEOTIDE SEQUENCE [LARGE SCALE GENOMIC DNA]</scope>
    <source>
        <strain evidence="9">L227-S17</strain>
    </source>
</reference>
<proteinExistence type="inferred from homology"/>
<evidence type="ECO:0000256" key="3">
    <source>
        <dbReference type="ARBA" id="ARBA00022475"/>
    </source>
</evidence>
<dbReference type="PANTHER" id="PTHR43163:SF6">
    <property type="entry name" value="DIPEPTIDE TRANSPORT SYSTEM PERMEASE PROTEIN DPPB-RELATED"/>
    <property type="match status" value="1"/>
</dbReference>
<dbReference type="RefSeq" id="WP_341471414.1">
    <property type="nucleotide sequence ID" value="NZ_CP128400.1"/>
</dbReference>
<sequence length="317" mass="34320">MFLFTVKRFFYATLTLAVLGIVVFFALRIAPGGPVAFLMGPDQSNREREAAIAKNLGLDQPLPIQLWRWLGNMAKGDFGYSYFHRQDTLTVISERFPATLELALVCFTLAIVVGVGAGALAAYFSGSLFDKLVCNTALIILAVPSVWMGLLLIVIFAATLKILPSAGQETLGNSGNILDHLVHLILPSLSLSAGYIATFALNTREVVAETLSADYIRTARAKGLSENWVVYRHAIRNALIPIISLGGMALPDLLGGSAVVEAVFAWPGIGQLMVDSFGRRDYPVVLAISMLAAVTVLFCSWLSDVLYHLADPRIKYG</sequence>
<dbReference type="GO" id="GO:0055085">
    <property type="term" value="P:transmembrane transport"/>
    <property type="evidence" value="ECO:0007669"/>
    <property type="project" value="InterPro"/>
</dbReference>
<dbReference type="Proteomes" id="UP001431572">
    <property type="component" value="Chromosome 2"/>
</dbReference>
<dbReference type="Pfam" id="PF00528">
    <property type="entry name" value="BPD_transp_1"/>
    <property type="match status" value="1"/>
</dbReference>
<keyword evidence="6 7" id="KW-0472">Membrane</keyword>
<evidence type="ECO:0000313" key="10">
    <source>
        <dbReference type="EMBL" id="WJW69536.1"/>
    </source>
</evidence>
<dbReference type="EMBL" id="JACATZ010000003">
    <property type="protein sequence ID" value="NWJ47624.1"/>
    <property type="molecule type" value="Genomic_DNA"/>
</dbReference>
<dbReference type="GO" id="GO:0005886">
    <property type="term" value="C:plasma membrane"/>
    <property type="evidence" value="ECO:0007669"/>
    <property type="project" value="UniProtKB-SubCell"/>
</dbReference>
<comment type="similarity">
    <text evidence="7">Belongs to the binding-protein-dependent transport system permease family.</text>
</comment>
<dbReference type="SUPFAM" id="SSF161098">
    <property type="entry name" value="MetI-like"/>
    <property type="match status" value="1"/>
</dbReference>
<dbReference type="PROSITE" id="PS50928">
    <property type="entry name" value="ABC_TM1"/>
    <property type="match status" value="1"/>
</dbReference>
<evidence type="ECO:0000313" key="11">
    <source>
        <dbReference type="Proteomes" id="UP000521676"/>
    </source>
</evidence>
<evidence type="ECO:0000256" key="1">
    <source>
        <dbReference type="ARBA" id="ARBA00004651"/>
    </source>
</evidence>
<comment type="subcellular location">
    <subcellularLocation>
        <location evidence="1 7">Cell membrane</location>
        <topology evidence="1 7">Multi-pass membrane protein</topology>
    </subcellularLocation>
</comment>
<dbReference type="InterPro" id="IPR000515">
    <property type="entry name" value="MetI-like"/>
</dbReference>
<keyword evidence="3" id="KW-1003">Cell membrane</keyword>
<dbReference type="InterPro" id="IPR045621">
    <property type="entry name" value="BPD_transp_1_N"/>
</dbReference>
<dbReference type="AlphaFoldDB" id="A0A8T7M6A4"/>
<evidence type="ECO:0000313" key="12">
    <source>
        <dbReference type="Proteomes" id="UP001431572"/>
    </source>
</evidence>
<dbReference type="PANTHER" id="PTHR43163">
    <property type="entry name" value="DIPEPTIDE TRANSPORT SYSTEM PERMEASE PROTEIN DPPB-RELATED"/>
    <property type="match status" value="1"/>
</dbReference>
<evidence type="ECO:0000256" key="7">
    <source>
        <dbReference type="RuleBase" id="RU363032"/>
    </source>
</evidence>
<feature type="transmembrane region" description="Helical" evidence="7">
    <location>
        <begin position="180"/>
        <end position="201"/>
    </location>
</feature>
<dbReference type="Proteomes" id="UP000521676">
    <property type="component" value="Unassembled WGS sequence"/>
</dbReference>
<dbReference type="Pfam" id="PF19300">
    <property type="entry name" value="BPD_transp_1_N"/>
    <property type="match status" value="1"/>
</dbReference>
<feature type="transmembrane region" description="Helical" evidence="7">
    <location>
        <begin position="102"/>
        <end position="124"/>
    </location>
</feature>
<dbReference type="InterPro" id="IPR035906">
    <property type="entry name" value="MetI-like_sf"/>
</dbReference>
<feature type="transmembrane region" description="Helical" evidence="7">
    <location>
        <begin position="9"/>
        <end position="30"/>
    </location>
</feature>
<dbReference type="CDD" id="cd06261">
    <property type="entry name" value="TM_PBP2"/>
    <property type="match status" value="1"/>
</dbReference>
<keyword evidence="2 7" id="KW-0813">Transport</keyword>
<evidence type="ECO:0000256" key="4">
    <source>
        <dbReference type="ARBA" id="ARBA00022692"/>
    </source>
</evidence>
<organism evidence="9 11">
    <name type="scientific">Candidatus Chlorohelix allophototropha</name>
    <dbReference type="NCBI Taxonomy" id="3003348"/>
    <lineage>
        <taxon>Bacteria</taxon>
        <taxon>Bacillati</taxon>
        <taxon>Chloroflexota</taxon>
        <taxon>Chloroflexia</taxon>
        <taxon>Candidatus Chloroheliales</taxon>
        <taxon>Candidatus Chloroheliaceae</taxon>
        <taxon>Candidatus Chlorohelix</taxon>
    </lineage>
</organism>
<dbReference type="Gene3D" id="1.10.3720.10">
    <property type="entry name" value="MetI-like"/>
    <property type="match status" value="1"/>
</dbReference>
<evidence type="ECO:0000259" key="8">
    <source>
        <dbReference type="PROSITE" id="PS50928"/>
    </source>
</evidence>
<evidence type="ECO:0000256" key="6">
    <source>
        <dbReference type="ARBA" id="ARBA00023136"/>
    </source>
</evidence>
<reference evidence="10" key="2">
    <citation type="journal article" date="2024" name="Nature">
        <title>Anoxygenic phototroph of the Chloroflexota uses a type I reaction centre.</title>
        <authorList>
            <person name="Tsuji J.M."/>
            <person name="Shaw N.A."/>
            <person name="Nagashima S."/>
            <person name="Venkiteswaran J.J."/>
            <person name="Schiff S.L."/>
            <person name="Watanabe T."/>
            <person name="Fukui M."/>
            <person name="Hanada S."/>
            <person name="Tank M."/>
            <person name="Neufeld J.D."/>
        </authorList>
    </citation>
    <scope>NUCLEOTIDE SEQUENCE</scope>
    <source>
        <strain evidence="10">L227-S17</strain>
    </source>
</reference>
<feature type="transmembrane region" description="Helical" evidence="7">
    <location>
        <begin position="136"/>
        <end position="160"/>
    </location>
</feature>
<evidence type="ECO:0000256" key="5">
    <source>
        <dbReference type="ARBA" id="ARBA00022989"/>
    </source>
</evidence>
<evidence type="ECO:0000256" key="2">
    <source>
        <dbReference type="ARBA" id="ARBA00022448"/>
    </source>
</evidence>
<evidence type="ECO:0000313" key="9">
    <source>
        <dbReference type="EMBL" id="NWJ47624.1"/>
    </source>
</evidence>
<gene>
    <name evidence="9" type="ORF">HXX08_17355</name>
    <name evidence="10" type="ORF">OZ401_003155</name>
</gene>
<keyword evidence="4 7" id="KW-0812">Transmembrane</keyword>
<dbReference type="EMBL" id="CP128400">
    <property type="protein sequence ID" value="WJW69536.1"/>
    <property type="molecule type" value="Genomic_DNA"/>
</dbReference>
<feature type="transmembrane region" description="Helical" evidence="7">
    <location>
        <begin position="282"/>
        <end position="303"/>
    </location>
</feature>
<accession>A0A8T7M6A4</accession>
<keyword evidence="12" id="KW-1185">Reference proteome</keyword>
<keyword evidence="5 7" id="KW-1133">Transmembrane helix</keyword>
<protein>
    <submittedName>
        <fullName evidence="9">ABC transporter permease</fullName>
    </submittedName>
</protein>
<feature type="domain" description="ABC transmembrane type-1" evidence="8">
    <location>
        <begin position="96"/>
        <end position="303"/>
    </location>
</feature>
<name>A0A8T7M6A4_9CHLR</name>